<feature type="region of interest" description="Disordered" evidence="1">
    <location>
        <begin position="1"/>
        <end position="39"/>
    </location>
</feature>
<comment type="caution">
    <text evidence="2">The sequence shown here is derived from an EMBL/GenBank/DDBJ whole genome shotgun (WGS) entry which is preliminary data.</text>
</comment>
<evidence type="ECO:0000313" key="2">
    <source>
        <dbReference type="EMBL" id="MPC81838.1"/>
    </source>
</evidence>
<dbReference type="EMBL" id="VSRR010058157">
    <property type="protein sequence ID" value="MPC81838.1"/>
    <property type="molecule type" value="Genomic_DNA"/>
</dbReference>
<gene>
    <name evidence="2" type="ORF">E2C01_076474</name>
</gene>
<accession>A0A5B7IM50</accession>
<organism evidence="2 3">
    <name type="scientific">Portunus trituberculatus</name>
    <name type="common">Swimming crab</name>
    <name type="synonym">Neptunus trituberculatus</name>
    <dbReference type="NCBI Taxonomy" id="210409"/>
    <lineage>
        <taxon>Eukaryota</taxon>
        <taxon>Metazoa</taxon>
        <taxon>Ecdysozoa</taxon>
        <taxon>Arthropoda</taxon>
        <taxon>Crustacea</taxon>
        <taxon>Multicrustacea</taxon>
        <taxon>Malacostraca</taxon>
        <taxon>Eumalacostraca</taxon>
        <taxon>Eucarida</taxon>
        <taxon>Decapoda</taxon>
        <taxon>Pleocyemata</taxon>
        <taxon>Brachyura</taxon>
        <taxon>Eubrachyura</taxon>
        <taxon>Portunoidea</taxon>
        <taxon>Portunidae</taxon>
        <taxon>Portuninae</taxon>
        <taxon>Portunus</taxon>
    </lineage>
</organism>
<reference evidence="2 3" key="1">
    <citation type="submission" date="2019-05" db="EMBL/GenBank/DDBJ databases">
        <title>Another draft genome of Portunus trituberculatus and its Hox gene families provides insights of decapod evolution.</title>
        <authorList>
            <person name="Jeong J.-H."/>
            <person name="Song I."/>
            <person name="Kim S."/>
            <person name="Choi T."/>
            <person name="Kim D."/>
            <person name="Ryu S."/>
            <person name="Kim W."/>
        </authorList>
    </citation>
    <scope>NUCLEOTIDE SEQUENCE [LARGE SCALE GENOMIC DNA]</scope>
    <source>
        <tissue evidence="2">Muscle</tissue>
    </source>
</reference>
<evidence type="ECO:0000256" key="1">
    <source>
        <dbReference type="SAM" id="MobiDB-lite"/>
    </source>
</evidence>
<keyword evidence="3" id="KW-1185">Reference proteome</keyword>
<dbReference type="Proteomes" id="UP000324222">
    <property type="component" value="Unassembled WGS sequence"/>
</dbReference>
<protein>
    <submittedName>
        <fullName evidence="2">Uncharacterized protein</fullName>
    </submittedName>
</protein>
<evidence type="ECO:0000313" key="3">
    <source>
        <dbReference type="Proteomes" id="UP000324222"/>
    </source>
</evidence>
<sequence>MVKATRAPSEMPLSSPAVHDLVRWPQPTGSQRVERRGKVSSGGTFEIYREHQSCRRNVKVLSHWPMIRGTRNIRSR</sequence>
<name>A0A5B7IM50_PORTR</name>
<dbReference type="AlphaFoldDB" id="A0A5B7IM50"/>
<proteinExistence type="predicted"/>